<evidence type="ECO:0000313" key="1">
    <source>
        <dbReference type="EMBL" id="KAH9841639.1"/>
    </source>
</evidence>
<dbReference type="EMBL" id="JADCUA010000003">
    <property type="protein sequence ID" value="KAH9841639.1"/>
    <property type="molecule type" value="Genomic_DNA"/>
</dbReference>
<dbReference type="Proteomes" id="UP000814176">
    <property type="component" value="Unassembled WGS sequence"/>
</dbReference>
<comment type="caution">
    <text evidence="1">The sequence shown here is derived from an EMBL/GenBank/DDBJ whole genome shotgun (WGS) entry which is preliminary data.</text>
</comment>
<organism evidence="1 2">
    <name type="scientific">Rhodofomes roseus</name>
    <dbReference type="NCBI Taxonomy" id="34475"/>
    <lineage>
        <taxon>Eukaryota</taxon>
        <taxon>Fungi</taxon>
        <taxon>Dikarya</taxon>
        <taxon>Basidiomycota</taxon>
        <taxon>Agaricomycotina</taxon>
        <taxon>Agaricomycetes</taxon>
        <taxon>Polyporales</taxon>
        <taxon>Rhodofomes</taxon>
    </lineage>
</organism>
<sequence>MDDGSMLGRAPSFLIVFTTICSQSQQIFNKVAARKIRHFALDLSFVSLGIRTGYLFDAFAVSGRRPAVFTDLLVSLRQAVPAFEDVIILHEPISDQLFFVNFALLEERCVQQPGYGIGHDLERQGNAEQWPNFVQLFQVPTLVRIPTQVDSLLRELRARGEKRAGLQRPVVLAITQPLVITDSVPLAAVLLEYPVAYVPADADQTEFLPGVLLDVYHCVISLADTTLDDTRGAPGDAREHTLLKFSCPACLAEQDTSLSPARMMDRLRVSFGARLNAAEGQWSLAVRHTTEAHDRVSL</sequence>
<protein>
    <submittedName>
        <fullName evidence="1">Uncharacterized protein</fullName>
    </submittedName>
</protein>
<proteinExistence type="predicted"/>
<reference evidence="1 2" key="1">
    <citation type="journal article" date="2021" name="Environ. Microbiol.">
        <title>Gene family expansions and transcriptome signatures uncover fungal adaptations to wood decay.</title>
        <authorList>
            <person name="Hage H."/>
            <person name="Miyauchi S."/>
            <person name="Viragh M."/>
            <person name="Drula E."/>
            <person name="Min B."/>
            <person name="Chaduli D."/>
            <person name="Navarro D."/>
            <person name="Favel A."/>
            <person name="Norest M."/>
            <person name="Lesage-Meessen L."/>
            <person name="Balint B."/>
            <person name="Merenyi Z."/>
            <person name="de Eugenio L."/>
            <person name="Morin E."/>
            <person name="Martinez A.T."/>
            <person name="Baldrian P."/>
            <person name="Stursova M."/>
            <person name="Martinez M.J."/>
            <person name="Novotny C."/>
            <person name="Magnuson J.K."/>
            <person name="Spatafora J.W."/>
            <person name="Maurice S."/>
            <person name="Pangilinan J."/>
            <person name="Andreopoulos W."/>
            <person name="LaButti K."/>
            <person name="Hundley H."/>
            <person name="Na H."/>
            <person name="Kuo A."/>
            <person name="Barry K."/>
            <person name="Lipzen A."/>
            <person name="Henrissat B."/>
            <person name="Riley R."/>
            <person name="Ahrendt S."/>
            <person name="Nagy L.G."/>
            <person name="Grigoriev I.V."/>
            <person name="Martin F."/>
            <person name="Rosso M.N."/>
        </authorList>
    </citation>
    <scope>NUCLEOTIDE SEQUENCE [LARGE SCALE GENOMIC DNA]</scope>
    <source>
        <strain evidence="1 2">CIRM-BRFM 1785</strain>
    </source>
</reference>
<dbReference type="GeneID" id="71998663"/>
<keyword evidence="2" id="KW-1185">Reference proteome</keyword>
<gene>
    <name evidence="1" type="ORF">C8Q71DRAFT_341611</name>
</gene>
<dbReference type="RefSeq" id="XP_047782938.1">
    <property type="nucleotide sequence ID" value="XM_047917931.1"/>
</dbReference>
<evidence type="ECO:0000313" key="2">
    <source>
        <dbReference type="Proteomes" id="UP000814176"/>
    </source>
</evidence>
<name>A0ABQ8KSW7_9APHY</name>
<accession>A0ABQ8KSW7</accession>